<comment type="cofactor">
    <cofactor evidence="8">
        <name>Mg(2+)</name>
        <dbReference type="ChEBI" id="CHEBI:18420"/>
    </cofactor>
    <text evidence="8">Binds 1 Mg(2+) ion.</text>
</comment>
<dbReference type="HOGENOM" id="CLU_008539_0_1_11"/>
<dbReference type="OrthoDB" id="9794455at2"/>
<comment type="cofactor">
    <cofactor evidence="8">
        <name>Zn(2+)</name>
        <dbReference type="ChEBI" id="CHEBI:29105"/>
    </cofactor>
    <text evidence="8">Binds 2 Zn(2+) ions.</text>
</comment>
<feature type="binding site" evidence="8">
    <location>
        <position position="60"/>
    </location>
    <ligand>
        <name>Mg(2+)</name>
        <dbReference type="ChEBI" id="CHEBI:18420"/>
    </ligand>
</feature>
<feature type="region of interest" description="Disordered" evidence="11">
    <location>
        <begin position="280"/>
        <end position="302"/>
    </location>
</feature>
<dbReference type="InterPro" id="IPR001952">
    <property type="entry name" value="Alkaline_phosphatase"/>
</dbReference>
<dbReference type="Proteomes" id="UP000029482">
    <property type="component" value="Chromosome"/>
</dbReference>
<evidence type="ECO:0000256" key="1">
    <source>
        <dbReference type="ARBA" id="ARBA00005984"/>
    </source>
</evidence>
<evidence type="ECO:0000256" key="9">
    <source>
        <dbReference type="PIRSR" id="PIRSR601952-3"/>
    </source>
</evidence>
<feature type="binding site" evidence="8">
    <location>
        <position position="60"/>
    </location>
    <ligand>
        <name>Zn(2+)</name>
        <dbReference type="ChEBI" id="CHEBI:29105"/>
        <label>2</label>
    </ligand>
</feature>
<keyword evidence="2" id="KW-0597">Phosphoprotein</keyword>
<evidence type="ECO:0000256" key="7">
    <source>
        <dbReference type="PIRSR" id="PIRSR601952-1"/>
    </source>
</evidence>
<evidence type="ECO:0000313" key="13">
    <source>
        <dbReference type="Proteomes" id="UP000029482"/>
    </source>
</evidence>
<feature type="disulfide bond" evidence="9">
    <location>
        <begin position="176"/>
        <end position="185"/>
    </location>
</feature>
<feature type="binding site" evidence="8">
    <location>
        <position position="331"/>
    </location>
    <ligand>
        <name>Mg(2+)</name>
        <dbReference type="ChEBI" id="CHEBI:18420"/>
    </ligand>
</feature>
<dbReference type="SUPFAM" id="SSF53649">
    <property type="entry name" value="Alkaline phosphatase-like"/>
    <property type="match status" value="1"/>
</dbReference>
<feature type="binding site" evidence="8">
    <location>
        <position position="340"/>
    </location>
    <ligand>
        <name>Zn(2+)</name>
        <dbReference type="ChEBI" id="CHEBI:29105"/>
        <label>2</label>
    </ligand>
</feature>
<keyword evidence="3 8" id="KW-0479">Metal-binding</keyword>
<feature type="active site" description="Phosphoserine intermediate" evidence="7">
    <location>
        <position position="109"/>
    </location>
</feature>
<dbReference type="KEGG" id="sgu:SGLAU_01170"/>
<sequence length="462" mass="47297">MTAVIPGTGRAARRSARRWGGVAAALVTALTVTSAAPAPRIGVTGTEPARPRNVILLVGDGMGDSEITAARNYTVGAGGRLAMDRLPMTGSSLTYAVDERGRPDYVTDSAAGATAWATGHKTVNGRVAKTPGTDRPLPTLLELARRQGYATGSVTTARLTDATPAALTAHVTDRSCAGPADMAACPADAKERGGAGSIAEQTVALRPDVLLGGGADVFGQRITAGPHRGRTVLERARAEGYQVVRDRTGLRAARPDRPVLGLFADGPLPVEWTGVPARPGGTAPQRCGTGAPAHPAGTPSLEESTRAALELLTARARRAGAAAGGFFLQVEGAAIDDRAHDADPCGQIGETVAFDRAVGAALAYAARHPGTLVVVTADHGSGGQILPLEARPPGRSATLVTDEGAPLHLGYASGAPDDVQEHTGVPVRVAARGPYAERVVGVHENTALFHTVRTALGLRSIH</sequence>
<feature type="binding site" evidence="8">
    <location>
        <position position="161"/>
    </location>
    <ligand>
        <name>Mg(2+)</name>
        <dbReference type="ChEBI" id="CHEBI:18420"/>
    </ligand>
</feature>
<feature type="binding site" evidence="8">
    <location>
        <position position="336"/>
    </location>
    <ligand>
        <name>Zn(2+)</name>
        <dbReference type="ChEBI" id="CHEBI:29105"/>
        <label>2</label>
    </ligand>
</feature>
<dbReference type="eggNOG" id="COG1785">
    <property type="taxonomic scope" value="Bacteria"/>
</dbReference>
<dbReference type="RefSeq" id="WP_043497527.1">
    <property type="nucleotide sequence ID" value="NZ_CP009438.1"/>
</dbReference>
<gene>
    <name evidence="12" type="primary">strK</name>
    <name evidence="12" type="ORF">SGLAU_01170</name>
</gene>
<feature type="binding site" evidence="8">
    <location>
        <position position="378"/>
    </location>
    <ligand>
        <name>Zn(2+)</name>
        <dbReference type="ChEBI" id="CHEBI:29105"/>
        <label>2</label>
    </ligand>
</feature>
<keyword evidence="9" id="KW-1015">Disulfide bond</keyword>
<keyword evidence="4" id="KW-0378">Hydrolase</keyword>
<feature type="binding site" evidence="8">
    <location>
        <position position="422"/>
    </location>
    <ligand>
        <name>Zn(2+)</name>
        <dbReference type="ChEBI" id="CHEBI:29105"/>
        <label>2</label>
    </ligand>
</feature>
<dbReference type="SMART" id="SM00098">
    <property type="entry name" value="alkPPc"/>
    <property type="match status" value="1"/>
</dbReference>
<protein>
    <submittedName>
        <fullName evidence="12">Putative streptomycin-6-phosphate phosphatase</fullName>
    </submittedName>
</protein>
<evidence type="ECO:0000313" key="12">
    <source>
        <dbReference type="EMBL" id="AIR96262.1"/>
    </source>
</evidence>
<keyword evidence="5 8" id="KW-0862">Zinc</keyword>
<dbReference type="Gene3D" id="3.40.720.10">
    <property type="entry name" value="Alkaline Phosphatase, subunit A"/>
    <property type="match status" value="1"/>
</dbReference>
<dbReference type="STRING" id="1907.SGLAU_01170"/>
<evidence type="ECO:0000256" key="3">
    <source>
        <dbReference type="ARBA" id="ARBA00022723"/>
    </source>
</evidence>
<dbReference type="EMBL" id="CP009438">
    <property type="protein sequence ID" value="AIR96262.1"/>
    <property type="molecule type" value="Genomic_DNA"/>
</dbReference>
<evidence type="ECO:0000256" key="6">
    <source>
        <dbReference type="ARBA" id="ARBA00022842"/>
    </source>
</evidence>
<dbReference type="GO" id="GO:0046872">
    <property type="term" value="F:metal ion binding"/>
    <property type="evidence" value="ECO:0007669"/>
    <property type="project" value="UniProtKB-KW"/>
</dbReference>
<dbReference type="GO" id="GO:0004035">
    <property type="term" value="F:alkaline phosphatase activity"/>
    <property type="evidence" value="ECO:0007669"/>
    <property type="project" value="TreeGrafter"/>
</dbReference>
<dbReference type="AlphaFoldDB" id="A0A089WXW5"/>
<keyword evidence="6 8" id="KW-0460">Magnesium</keyword>
<reference evidence="13" key="1">
    <citation type="journal article" date="2015" name="J. Biotechnol.">
        <title>Complete genome sequence of the actinobacterium Streptomyces glaucescens GLA.O (DSM 40922) consisting of a linear chromosome and one linear plasmid.</title>
        <authorList>
            <person name="Ortseifen V."/>
            <person name="Winkler A."/>
            <person name="Albersmeier A."/>
            <person name="Wendler S."/>
            <person name="Puhler A."/>
            <person name="Kalinowski J."/>
            <person name="Ruckert C."/>
        </authorList>
    </citation>
    <scope>NUCLEOTIDE SEQUENCE [LARGE SCALE GENOMIC DNA]</scope>
    <source>
        <strain evidence="13">DSM 40922 / GLA O</strain>
    </source>
</reference>
<dbReference type="InterPro" id="IPR018299">
    <property type="entry name" value="Alkaline_phosphatase_AS"/>
</dbReference>
<evidence type="ECO:0000256" key="8">
    <source>
        <dbReference type="PIRSR" id="PIRSR601952-2"/>
    </source>
</evidence>
<dbReference type="PANTHER" id="PTHR11596">
    <property type="entry name" value="ALKALINE PHOSPHATASE"/>
    <property type="match status" value="1"/>
</dbReference>
<feature type="binding site" evidence="8">
    <location>
        <position position="379"/>
    </location>
    <ligand>
        <name>Zn(2+)</name>
        <dbReference type="ChEBI" id="CHEBI:29105"/>
        <label>2</label>
    </ligand>
</feature>
<dbReference type="PRINTS" id="PR00113">
    <property type="entry name" value="ALKPHPHTASE"/>
</dbReference>
<evidence type="ECO:0000256" key="4">
    <source>
        <dbReference type="ARBA" id="ARBA00022801"/>
    </source>
</evidence>
<dbReference type="Pfam" id="PF00245">
    <property type="entry name" value="Alk_phosphatase"/>
    <property type="match status" value="2"/>
</dbReference>
<evidence type="ECO:0000256" key="10">
    <source>
        <dbReference type="RuleBase" id="RU003946"/>
    </source>
</evidence>
<keyword evidence="13" id="KW-1185">Reference proteome</keyword>
<comment type="similarity">
    <text evidence="1 10">Belongs to the alkaline phosphatase family.</text>
</comment>
<name>A0A089WXW5_STRGA</name>
<dbReference type="PANTHER" id="PTHR11596:SF5">
    <property type="entry name" value="ALKALINE PHOSPHATASE"/>
    <property type="match status" value="1"/>
</dbReference>
<organism evidence="12 13">
    <name type="scientific">Streptomyces glaucescens</name>
    <dbReference type="NCBI Taxonomy" id="1907"/>
    <lineage>
        <taxon>Bacteria</taxon>
        <taxon>Bacillati</taxon>
        <taxon>Actinomycetota</taxon>
        <taxon>Actinomycetes</taxon>
        <taxon>Kitasatosporales</taxon>
        <taxon>Streptomycetaceae</taxon>
        <taxon>Streptomyces</taxon>
    </lineage>
</organism>
<proteinExistence type="inferred from homology"/>
<dbReference type="PROSITE" id="PS00123">
    <property type="entry name" value="ALKALINE_PHOSPHATASE"/>
    <property type="match status" value="1"/>
</dbReference>
<dbReference type="InterPro" id="IPR017850">
    <property type="entry name" value="Alkaline_phosphatase_core_sf"/>
</dbReference>
<feature type="binding site" evidence="8">
    <location>
        <position position="163"/>
    </location>
    <ligand>
        <name>Mg(2+)</name>
        <dbReference type="ChEBI" id="CHEBI:18420"/>
    </ligand>
</feature>
<accession>A0A089WXW5</accession>
<dbReference type="CDD" id="cd16012">
    <property type="entry name" value="ALP"/>
    <property type="match status" value="1"/>
</dbReference>
<evidence type="ECO:0000256" key="5">
    <source>
        <dbReference type="ARBA" id="ARBA00022833"/>
    </source>
</evidence>
<evidence type="ECO:0000256" key="2">
    <source>
        <dbReference type="ARBA" id="ARBA00022553"/>
    </source>
</evidence>
<evidence type="ECO:0000256" key="11">
    <source>
        <dbReference type="SAM" id="MobiDB-lite"/>
    </source>
</evidence>